<evidence type="ECO:0000313" key="2">
    <source>
        <dbReference type="Proteomes" id="UP000011591"/>
    </source>
</evidence>
<dbReference type="AlphaFoldDB" id="M0AHF4"/>
<accession>M0AHF4</accession>
<proteinExistence type="predicted"/>
<organism evidence="1 2">
    <name type="scientific">Natrialba aegyptia DSM 13077</name>
    <dbReference type="NCBI Taxonomy" id="1227491"/>
    <lineage>
        <taxon>Archaea</taxon>
        <taxon>Methanobacteriati</taxon>
        <taxon>Methanobacteriota</taxon>
        <taxon>Stenosarchaea group</taxon>
        <taxon>Halobacteria</taxon>
        <taxon>Halobacteriales</taxon>
        <taxon>Natrialbaceae</taxon>
        <taxon>Natrialba</taxon>
    </lineage>
</organism>
<gene>
    <name evidence="1" type="ORF">C480_21624</name>
</gene>
<dbReference type="Proteomes" id="UP000011591">
    <property type="component" value="Unassembled WGS sequence"/>
</dbReference>
<keyword evidence="2" id="KW-1185">Reference proteome</keyword>
<name>M0AHF4_9EURY</name>
<dbReference type="EMBL" id="AOIP01000063">
    <property type="protein sequence ID" value="ELY97806.1"/>
    <property type="molecule type" value="Genomic_DNA"/>
</dbReference>
<protein>
    <submittedName>
        <fullName evidence="1">Uncharacterized protein</fullName>
    </submittedName>
</protein>
<sequence length="81" mass="9368">MLNCVLLVVVCVRRLGYLRDRFLEFEEIAERISNVDCWGFTGRTVGRPFPFDDDAGVLKSLLDVFDVLVQDEREVVEVLFN</sequence>
<comment type="caution">
    <text evidence="1">The sequence shown here is derived from an EMBL/GenBank/DDBJ whole genome shotgun (WGS) entry which is preliminary data.</text>
</comment>
<reference evidence="1 2" key="1">
    <citation type="journal article" date="2014" name="PLoS Genet.">
        <title>Phylogenetically driven sequencing of extremely halophilic archaea reveals strategies for static and dynamic osmo-response.</title>
        <authorList>
            <person name="Becker E.A."/>
            <person name="Seitzer P.M."/>
            <person name="Tritt A."/>
            <person name="Larsen D."/>
            <person name="Krusor M."/>
            <person name="Yao A.I."/>
            <person name="Wu D."/>
            <person name="Madern D."/>
            <person name="Eisen J.A."/>
            <person name="Darling A.E."/>
            <person name="Facciotti M.T."/>
        </authorList>
    </citation>
    <scope>NUCLEOTIDE SEQUENCE [LARGE SCALE GENOMIC DNA]</scope>
    <source>
        <strain evidence="1 2">DSM 13077</strain>
    </source>
</reference>
<dbReference type="PATRIC" id="fig|1227491.4.peg.4348"/>
<evidence type="ECO:0000313" key="1">
    <source>
        <dbReference type="EMBL" id="ELY97806.1"/>
    </source>
</evidence>